<dbReference type="AlphaFoldDB" id="A0A9K3L7X6"/>
<protein>
    <submittedName>
        <fullName evidence="1">Uncharacterized protein</fullName>
    </submittedName>
</protein>
<dbReference type="Proteomes" id="UP000693970">
    <property type="component" value="Unassembled WGS sequence"/>
</dbReference>
<dbReference type="OrthoDB" id="97581at2759"/>
<evidence type="ECO:0000313" key="1">
    <source>
        <dbReference type="EMBL" id="KAG7357167.1"/>
    </source>
</evidence>
<comment type="caution">
    <text evidence="1">The sequence shown here is derived from an EMBL/GenBank/DDBJ whole genome shotgun (WGS) entry which is preliminary data.</text>
</comment>
<proteinExistence type="predicted"/>
<dbReference type="EMBL" id="JAGRRH010000015">
    <property type="protein sequence ID" value="KAG7357167.1"/>
    <property type="molecule type" value="Genomic_DNA"/>
</dbReference>
<keyword evidence="2" id="KW-1185">Reference proteome</keyword>
<reference evidence="1" key="2">
    <citation type="submission" date="2021-04" db="EMBL/GenBank/DDBJ databases">
        <authorList>
            <person name="Podell S."/>
        </authorList>
    </citation>
    <scope>NUCLEOTIDE SEQUENCE</scope>
    <source>
        <strain evidence="1">Hildebrandi</strain>
    </source>
</reference>
<gene>
    <name evidence="1" type="ORF">IV203_001855</name>
</gene>
<sequence length="121" mass="13394">MPTPIYEDNMLAIKMVNACIPTERSRYVDIQHFAIQDCKDAGDIVLCHIPGSINPSDDLTKPLGWVLQQRHARQLMGHHDLVLLPSSFVLSCNSKSKDLKSGEGVSTTTDDVQTLLVHQPS</sequence>
<reference evidence="1" key="1">
    <citation type="journal article" date="2021" name="Sci. Rep.">
        <title>Diploid genomic architecture of Nitzschia inconspicua, an elite biomass production diatom.</title>
        <authorList>
            <person name="Oliver A."/>
            <person name="Podell S."/>
            <person name="Pinowska A."/>
            <person name="Traller J.C."/>
            <person name="Smith S.R."/>
            <person name="McClure R."/>
            <person name="Beliaev A."/>
            <person name="Bohutskyi P."/>
            <person name="Hill E.A."/>
            <person name="Rabines A."/>
            <person name="Zheng H."/>
            <person name="Allen L.Z."/>
            <person name="Kuo A."/>
            <person name="Grigoriev I.V."/>
            <person name="Allen A.E."/>
            <person name="Hazlebeck D."/>
            <person name="Allen E.E."/>
        </authorList>
    </citation>
    <scope>NUCLEOTIDE SEQUENCE</scope>
    <source>
        <strain evidence="1">Hildebrandi</strain>
    </source>
</reference>
<accession>A0A9K3L7X6</accession>
<evidence type="ECO:0000313" key="2">
    <source>
        <dbReference type="Proteomes" id="UP000693970"/>
    </source>
</evidence>
<organism evidence="1 2">
    <name type="scientific">Nitzschia inconspicua</name>
    <dbReference type="NCBI Taxonomy" id="303405"/>
    <lineage>
        <taxon>Eukaryota</taxon>
        <taxon>Sar</taxon>
        <taxon>Stramenopiles</taxon>
        <taxon>Ochrophyta</taxon>
        <taxon>Bacillariophyta</taxon>
        <taxon>Bacillariophyceae</taxon>
        <taxon>Bacillariophycidae</taxon>
        <taxon>Bacillariales</taxon>
        <taxon>Bacillariaceae</taxon>
        <taxon>Nitzschia</taxon>
    </lineage>
</organism>
<name>A0A9K3L7X6_9STRA</name>